<dbReference type="Pfam" id="PF12833">
    <property type="entry name" value="HTH_18"/>
    <property type="match status" value="1"/>
</dbReference>
<protein>
    <submittedName>
        <fullName evidence="5">AraC family transcriptional regulator</fullName>
    </submittedName>
</protein>
<feature type="domain" description="HTH araC/xylS-type" evidence="4">
    <location>
        <begin position="197"/>
        <end position="295"/>
    </location>
</feature>
<evidence type="ECO:0000313" key="5">
    <source>
        <dbReference type="EMBL" id="AZA84484.1"/>
    </source>
</evidence>
<proteinExistence type="predicted"/>
<dbReference type="SUPFAM" id="SSF46689">
    <property type="entry name" value="Homeodomain-like"/>
    <property type="match status" value="1"/>
</dbReference>
<dbReference type="Proteomes" id="UP000279972">
    <property type="component" value="Chromosome"/>
</dbReference>
<dbReference type="PANTHER" id="PTHR43280">
    <property type="entry name" value="ARAC-FAMILY TRANSCRIPTIONAL REGULATOR"/>
    <property type="match status" value="1"/>
</dbReference>
<keyword evidence="8" id="KW-1185">Reference proteome</keyword>
<dbReference type="PANTHER" id="PTHR43280:SF32">
    <property type="entry name" value="TRANSCRIPTIONAL REGULATORY PROTEIN"/>
    <property type="match status" value="1"/>
</dbReference>
<evidence type="ECO:0000256" key="2">
    <source>
        <dbReference type="ARBA" id="ARBA00023125"/>
    </source>
</evidence>
<dbReference type="GO" id="GO:0003700">
    <property type="term" value="F:DNA-binding transcription factor activity"/>
    <property type="evidence" value="ECO:0007669"/>
    <property type="project" value="InterPro"/>
</dbReference>
<evidence type="ECO:0000256" key="1">
    <source>
        <dbReference type="ARBA" id="ARBA00023015"/>
    </source>
</evidence>
<evidence type="ECO:0000259" key="4">
    <source>
        <dbReference type="PROSITE" id="PS01124"/>
    </source>
</evidence>
<reference evidence="6 7" key="1">
    <citation type="submission" date="2018-01" db="EMBL/GenBank/DDBJ databases">
        <title>Draft genome sequences of Chryseobacterium lactis NCTC11390, Chryseobacterium oncorhynchi 701B-08, and Chryseobacterium viscerum 687B-08.</title>
        <authorList>
            <person name="Jeong J.-J."/>
            <person name="Lee Y.J."/>
            <person name="Park B."/>
            <person name="Choi I.-G."/>
            <person name="Kim K.D."/>
        </authorList>
    </citation>
    <scope>NUCLEOTIDE SEQUENCE [LARGE SCALE GENOMIC DNA]</scope>
    <source>
        <strain evidence="6 7">NCTC11390</strain>
    </source>
</reference>
<dbReference type="InterPro" id="IPR009057">
    <property type="entry name" value="Homeodomain-like_sf"/>
</dbReference>
<gene>
    <name evidence="6" type="ORF">C1637_06500</name>
    <name evidence="5" type="ORF">EG342_22470</name>
</gene>
<sequence>MILGYNKFLIFFYMHIVSSFKNKPIQHSTGISDFSDIILTQYFEKERLEKEDMTDDYFSLFLIRKGWGTHQINGQIKSVQHKQLHFVFPGQESKWDFRGGDEVEIEQIQIPEKIFETFGSYLKYPFSHYMKMGEISLSEESFAKFNYEFAHMGTDLRSQQEEKLMVEFRLKVIMLMLSREVYRIHYEKRMDSACLLSRFITLVFEHFREQRSVSFYADKLAVTTNYLNILCSKHLGKTATGIISRELLSEIKQYLAASNLSIKELSILMNFSSVSSFYAFFKKYTGMTPKDFQSKYAGTVLHAVPEDL</sequence>
<evidence type="ECO:0000256" key="3">
    <source>
        <dbReference type="ARBA" id="ARBA00023163"/>
    </source>
</evidence>
<dbReference type="AlphaFoldDB" id="A0A3G6RIT3"/>
<dbReference type="OrthoDB" id="1096411at2"/>
<dbReference type="KEGG" id="clac:EG342_22470"/>
<dbReference type="PROSITE" id="PS01124">
    <property type="entry name" value="HTH_ARAC_FAMILY_2"/>
    <property type="match status" value="1"/>
</dbReference>
<accession>A0A3G6RIT3</accession>
<name>A0A3G6RIT3_CHRLC</name>
<keyword evidence="2" id="KW-0238">DNA-binding</keyword>
<evidence type="ECO:0000313" key="8">
    <source>
        <dbReference type="Proteomes" id="UP000279972"/>
    </source>
</evidence>
<dbReference type="InterPro" id="IPR018060">
    <property type="entry name" value="HTH_AraC"/>
</dbReference>
<dbReference type="EMBL" id="PPEH01000002">
    <property type="protein sequence ID" value="PNW14603.1"/>
    <property type="molecule type" value="Genomic_DNA"/>
</dbReference>
<dbReference type="GO" id="GO:0043565">
    <property type="term" value="F:sequence-specific DNA binding"/>
    <property type="evidence" value="ECO:0007669"/>
    <property type="project" value="InterPro"/>
</dbReference>
<keyword evidence="3" id="KW-0804">Transcription</keyword>
<evidence type="ECO:0000313" key="6">
    <source>
        <dbReference type="EMBL" id="PNW14603.1"/>
    </source>
</evidence>
<reference evidence="5 8" key="2">
    <citation type="submission" date="2018-11" db="EMBL/GenBank/DDBJ databases">
        <title>Proposal to divide the Flavobacteriaceae and reorganize its genera based on Amino Acid Identity values calculated from whole genome sequences.</title>
        <authorList>
            <person name="Nicholson A.C."/>
            <person name="Gulvik C.A."/>
            <person name="Whitney A.M."/>
            <person name="Humrighouse B.W."/>
            <person name="Bell M."/>
            <person name="Holmes B."/>
            <person name="Steigerwalt A.G."/>
            <person name="Villarma A."/>
            <person name="Sheth M."/>
            <person name="Batra D."/>
            <person name="Pryor J."/>
            <person name="Bernardet J.-F."/>
            <person name="Hugo C."/>
            <person name="Kampfer P."/>
            <person name="Newman J."/>
            <person name="McQuiston J.R."/>
        </authorList>
    </citation>
    <scope>NUCLEOTIDE SEQUENCE [LARGE SCALE GENOMIC DNA]</scope>
    <source>
        <strain evidence="5 8">KC_1864</strain>
    </source>
</reference>
<evidence type="ECO:0000313" key="7">
    <source>
        <dbReference type="Proteomes" id="UP000236262"/>
    </source>
</evidence>
<keyword evidence="1" id="KW-0805">Transcription regulation</keyword>
<organism evidence="6 7">
    <name type="scientific">Chryseobacterium lactis</name>
    <dbReference type="NCBI Taxonomy" id="1241981"/>
    <lineage>
        <taxon>Bacteria</taxon>
        <taxon>Pseudomonadati</taxon>
        <taxon>Bacteroidota</taxon>
        <taxon>Flavobacteriia</taxon>
        <taxon>Flavobacteriales</taxon>
        <taxon>Weeksellaceae</taxon>
        <taxon>Chryseobacterium group</taxon>
        <taxon>Chryseobacterium</taxon>
    </lineage>
</organism>
<dbReference type="Proteomes" id="UP000236262">
    <property type="component" value="Unassembled WGS sequence"/>
</dbReference>
<dbReference type="Gene3D" id="1.10.10.60">
    <property type="entry name" value="Homeodomain-like"/>
    <property type="match status" value="1"/>
</dbReference>
<dbReference type="EMBL" id="CP033924">
    <property type="protein sequence ID" value="AZA84484.1"/>
    <property type="molecule type" value="Genomic_DNA"/>
</dbReference>
<dbReference type="SMART" id="SM00342">
    <property type="entry name" value="HTH_ARAC"/>
    <property type="match status" value="1"/>
</dbReference>